<feature type="domain" description="Dynein heavy chain hydrolytic ATP-binding dynein motor region" evidence="16">
    <location>
        <begin position="857"/>
        <end position="1042"/>
    </location>
</feature>
<dbReference type="InterPro" id="IPR024317">
    <property type="entry name" value="Dynein_heavy_chain_D4_dom"/>
</dbReference>
<feature type="domain" description="Apple" evidence="14">
    <location>
        <begin position="40"/>
        <end position="102"/>
    </location>
</feature>
<dbReference type="Gene3D" id="1.20.58.1120">
    <property type="match status" value="1"/>
</dbReference>
<dbReference type="FunFam" id="3.20.180.20:FF:000003">
    <property type="entry name" value="Dynein heavy chain 12, axonemal"/>
    <property type="match status" value="1"/>
</dbReference>
<keyword evidence="7" id="KW-0067">ATP-binding</keyword>
<dbReference type="Pfam" id="PF12774">
    <property type="entry name" value="AAA_6"/>
    <property type="match status" value="2"/>
</dbReference>
<evidence type="ECO:0000259" key="14">
    <source>
        <dbReference type="Pfam" id="PF00024"/>
    </source>
</evidence>
<dbReference type="Pfam" id="PF08393">
    <property type="entry name" value="DHC_N2"/>
    <property type="match status" value="1"/>
</dbReference>
<evidence type="ECO:0000313" key="19">
    <source>
        <dbReference type="EMBL" id="EKC37209.1"/>
    </source>
</evidence>
<dbReference type="InterPro" id="IPR026983">
    <property type="entry name" value="DHC"/>
</dbReference>
<reference evidence="19" key="1">
    <citation type="journal article" date="2012" name="Nature">
        <title>The oyster genome reveals stress adaptation and complexity of shell formation.</title>
        <authorList>
            <person name="Zhang G."/>
            <person name="Fang X."/>
            <person name="Guo X."/>
            <person name="Li L."/>
            <person name="Luo R."/>
            <person name="Xu F."/>
            <person name="Yang P."/>
            <person name="Zhang L."/>
            <person name="Wang X."/>
            <person name="Qi H."/>
            <person name="Xiong Z."/>
            <person name="Que H."/>
            <person name="Xie Y."/>
            <person name="Holland P.W."/>
            <person name="Paps J."/>
            <person name="Zhu Y."/>
            <person name="Wu F."/>
            <person name="Chen Y."/>
            <person name="Wang J."/>
            <person name="Peng C."/>
            <person name="Meng J."/>
            <person name="Yang L."/>
            <person name="Liu J."/>
            <person name="Wen B."/>
            <person name="Zhang N."/>
            <person name="Huang Z."/>
            <person name="Zhu Q."/>
            <person name="Feng Y."/>
            <person name="Mount A."/>
            <person name="Hedgecock D."/>
            <person name="Xu Z."/>
            <person name="Liu Y."/>
            <person name="Domazet-Loso T."/>
            <person name="Du Y."/>
            <person name="Sun X."/>
            <person name="Zhang S."/>
            <person name="Liu B."/>
            <person name="Cheng P."/>
            <person name="Jiang X."/>
            <person name="Li J."/>
            <person name="Fan D."/>
            <person name="Wang W."/>
            <person name="Fu W."/>
            <person name="Wang T."/>
            <person name="Wang B."/>
            <person name="Zhang J."/>
            <person name="Peng Z."/>
            <person name="Li Y."/>
            <person name="Li N."/>
            <person name="Wang J."/>
            <person name="Chen M."/>
            <person name="He Y."/>
            <person name="Tan F."/>
            <person name="Song X."/>
            <person name="Zheng Q."/>
            <person name="Huang R."/>
            <person name="Yang H."/>
            <person name="Du X."/>
            <person name="Chen L."/>
            <person name="Yang M."/>
            <person name="Gaffney P.M."/>
            <person name="Wang S."/>
            <person name="Luo L."/>
            <person name="She Z."/>
            <person name="Ming Y."/>
            <person name="Huang W."/>
            <person name="Zhang S."/>
            <person name="Huang B."/>
            <person name="Zhang Y."/>
            <person name="Qu T."/>
            <person name="Ni P."/>
            <person name="Miao G."/>
            <person name="Wang J."/>
            <person name="Wang Q."/>
            <person name="Steinberg C.E."/>
            <person name="Wang H."/>
            <person name="Li N."/>
            <person name="Qian L."/>
            <person name="Zhang G."/>
            <person name="Li Y."/>
            <person name="Yang H."/>
            <person name="Liu X."/>
            <person name="Wang J."/>
            <person name="Yin Y."/>
            <person name="Wang J."/>
        </authorList>
    </citation>
    <scope>NUCLEOTIDE SEQUENCE [LARGE SCALE GENOMIC DNA]</scope>
    <source>
        <strain evidence="19">05x7-T-G4-1.051#20</strain>
    </source>
</reference>
<dbReference type="PANTHER" id="PTHR45703">
    <property type="entry name" value="DYNEIN HEAVY CHAIN"/>
    <property type="match status" value="1"/>
</dbReference>
<dbReference type="GO" id="GO:0007018">
    <property type="term" value="P:microtubule-based movement"/>
    <property type="evidence" value="ECO:0007669"/>
    <property type="project" value="InterPro"/>
</dbReference>
<comment type="similarity">
    <text evidence="2">Belongs to the dynein heavy chain family.</text>
</comment>
<evidence type="ECO:0000259" key="15">
    <source>
        <dbReference type="Pfam" id="PF08393"/>
    </source>
</evidence>
<evidence type="ECO:0000256" key="10">
    <source>
        <dbReference type="ARBA" id="ARBA00023069"/>
    </source>
</evidence>
<dbReference type="FunFam" id="3.40.50.300:FF:000044">
    <property type="entry name" value="Dynein heavy chain 5, axonemal"/>
    <property type="match status" value="1"/>
</dbReference>
<dbReference type="GO" id="GO:0030286">
    <property type="term" value="C:dynein complex"/>
    <property type="evidence" value="ECO:0007669"/>
    <property type="project" value="UniProtKB-KW"/>
</dbReference>
<evidence type="ECO:0000256" key="8">
    <source>
        <dbReference type="ARBA" id="ARBA00023017"/>
    </source>
</evidence>
<evidence type="ECO:0000256" key="6">
    <source>
        <dbReference type="ARBA" id="ARBA00022741"/>
    </source>
</evidence>
<dbReference type="PROSITE" id="PS51125">
    <property type="entry name" value="NHL"/>
    <property type="match status" value="1"/>
</dbReference>
<evidence type="ECO:0000256" key="5">
    <source>
        <dbReference type="ARBA" id="ARBA00022737"/>
    </source>
</evidence>
<dbReference type="PANTHER" id="PTHR45703:SF32">
    <property type="entry name" value="DYNEINS HEAVY CHAIN"/>
    <property type="match status" value="1"/>
</dbReference>
<keyword evidence="9" id="KW-0175">Coiled coil</keyword>
<keyword evidence="5" id="KW-0677">Repeat</keyword>
<dbReference type="InterPro" id="IPR043157">
    <property type="entry name" value="Dynein_AAA1S"/>
</dbReference>
<dbReference type="Gene3D" id="3.40.50.300">
    <property type="entry name" value="P-loop containing nucleotide triphosphate hydrolases"/>
    <property type="match status" value="5"/>
</dbReference>
<dbReference type="GO" id="GO:0005930">
    <property type="term" value="C:axoneme"/>
    <property type="evidence" value="ECO:0007669"/>
    <property type="project" value="UniProtKB-SubCell"/>
</dbReference>
<name>K1R168_MAGGI</name>
<evidence type="ECO:0000259" key="16">
    <source>
        <dbReference type="Pfam" id="PF12774"/>
    </source>
</evidence>
<dbReference type="InParanoid" id="K1R168"/>
<comment type="subcellular location">
    <subcellularLocation>
        <location evidence="1">Cytoplasm</location>
        <location evidence="1">Cytoskeleton</location>
        <location evidence="1">Cilium axoneme</location>
    </subcellularLocation>
</comment>
<feature type="domain" description="Dynein heavy chain AAA 5 extension" evidence="18">
    <location>
        <begin position="1337"/>
        <end position="1455"/>
    </location>
</feature>
<dbReference type="InterPro" id="IPR013602">
    <property type="entry name" value="Dynein_heavy_linker"/>
</dbReference>
<keyword evidence="6" id="KW-0547">Nucleotide-binding</keyword>
<dbReference type="GO" id="GO:0005524">
    <property type="term" value="F:ATP binding"/>
    <property type="evidence" value="ECO:0007669"/>
    <property type="project" value="UniProtKB-KW"/>
</dbReference>
<dbReference type="Pfam" id="PF17852">
    <property type="entry name" value="Dynein_AAA_lid"/>
    <property type="match status" value="1"/>
</dbReference>
<evidence type="ECO:0000256" key="2">
    <source>
        <dbReference type="ARBA" id="ARBA00008887"/>
    </source>
</evidence>
<keyword evidence="3" id="KW-0963">Cytoplasm</keyword>
<dbReference type="SUPFAM" id="SSF101898">
    <property type="entry name" value="NHL repeat"/>
    <property type="match status" value="1"/>
</dbReference>
<sequence>MWFLNLRMNLYLVIVVILAVRGVIISDFMSRNPTYDNMATLSTEIISTLNFRSSMHCASHCTRNDECKSIMFNMDTHSCKLLSVHMSDTGPQTYTGWLYYEKKFVVCYSGSTEKQSIQYDDKGRPLYSFVGYKYISENRNLDICLSDCDARAVVVVNQAGKLRFTYTGPPSTTKGLFIPYGITTDSQGQILTADCYNYCIHILDQDGQFLRYIDNCGLKNPWGLCVDTRDNLFVAEHITDQKRLYWQAGVDNKTTVFIFNDTQVVEEGFLEDINNVLSSGEVPNLYKPDEFEEHHLVDEFATKGPFTSTISTGEALENINNIRAQIEALKKQEQEIRKGLNIFKIDQPPSKEITNLEKDLEVIETIWNLNKDWEGLWDDWKGNQFTELQTENMENSSQSIFKKLNRMSKELKTEMQRQFDHKSVDFTLEKIIEFGFDQYAETIGDISGAATKELAIEQGIEAIAKTWESTELDITTYKDRGHYKVRSTDDVFQALEDNQVQLSTMKASRFVKAFEQEVDKWERTLSHILEVVEMLLTVQRQWMYLENIFLGEDIRKQLPRESADFDDVNAKWKVIMTRLNKDRNALRGTHHEGLLEELNDMNVKLEEIQKSLDMYLETKRQIFPRFYFLSNDDLLEILGQSKNPKAVQPHLKKCFDNIKSLEMNKPGLKWEANAMVSSDGEIVPYERPVYLDGPVESWLCDVEKTMRWTLQDELKKCKGNLKQKHGMTKRDKWIKDHPGQLCITASQIQWTADVEKALRLTKDRGDKKALKTMKKKQVAMLNKLSEAIRGKLEKMQRLKIVALVTIEIHARDIIEKLIKGGVSDENAFEWLSQLRLYWEKPPIDNCVVKQTNTQFPYGYEYLGNSGRLVITPLTDRCYITLTTALHLHRGGSPKGPAGTGKTETVKDLGKSLGMYVIVVNCSEGLDYKSMGKMFSGLAQTGAWGCFDEFNRINIEVLSVVAQQILAILLALSTGQARFVFEGREIDLVWSCGIFITMNPGYAGRTELPDNLKSMFRPIAMVVPDSGMISEIILFGEGFGNTRTGAWGCFDEFNRINIEVLSVVAQQILAILLALSTGQARFVFEGREIDLVWSCGIFITMNPEKGLMIINIRISRGKWILFIQDQHVLLYIVQIVLAKKVYTLYSLAEQQLSKQDHYDFGLRALVSVLRYAGSKKRSNPTMPDEEILLLSMKDMNVAKLTSTDLPLFNGIMSDLFPGVETPTIDYSEMKKAITEELKANCLQVNNYTLTKIIQLYETKSSRHSVMIVGNTQSGKTVCWRMLQASMTRLNKEGAAYQAVKDFPLNPKSLSLGELYGEFDINTNEWTDGVLSSPLVEELRRLFEKYLVKILDFKQQNCKELISIAQLNGVSSLCKLFDSLGTVENGVDPHDSENFTRMVELWFQFCMIWSICASVDEDGRNKKDNYIREMEGTFPNKDMIYEYYVDPKGKTWVHWEEKLKTGWKYQQNVPFFKLIVPTVDTVRYQYLVTALVRSFNPVMVVGPVGTGKTSMVENTLTKLDPKTSSNNVQDIIESRVEKRTKGVYVPIGGKKLLTFMDDFNMPAKDTFGSQPPLELMKLWLGHGLSAATQTIWWRTH</sequence>
<dbReference type="FunFam" id="1.10.8.710:FF:000001">
    <property type="entry name" value="Dynein axonemal heavy chain 2"/>
    <property type="match status" value="1"/>
</dbReference>
<dbReference type="GO" id="GO:0045505">
    <property type="term" value="F:dynein intermediate chain binding"/>
    <property type="evidence" value="ECO:0007669"/>
    <property type="project" value="InterPro"/>
</dbReference>
<keyword evidence="12" id="KW-0206">Cytoskeleton</keyword>
<keyword evidence="4" id="KW-0493">Microtubule</keyword>
<dbReference type="InterPro" id="IPR042222">
    <property type="entry name" value="Dynein_2_N"/>
</dbReference>
<dbReference type="InterPro" id="IPR027417">
    <property type="entry name" value="P-loop_NTPase"/>
</dbReference>
<dbReference type="InterPro" id="IPR003609">
    <property type="entry name" value="Pan_app"/>
</dbReference>
<dbReference type="InterPro" id="IPR042228">
    <property type="entry name" value="Dynein_linker_3"/>
</dbReference>
<evidence type="ECO:0000256" key="11">
    <source>
        <dbReference type="ARBA" id="ARBA00023175"/>
    </source>
</evidence>
<dbReference type="InterPro" id="IPR001258">
    <property type="entry name" value="NHL_repeat"/>
</dbReference>
<protein>
    <submittedName>
        <fullName evidence="19">Dynein heavy chain 2, axonemal</fullName>
    </submittedName>
</protein>
<dbReference type="Gene3D" id="3.50.4.10">
    <property type="entry name" value="Hepatocyte Growth Factor"/>
    <property type="match status" value="1"/>
</dbReference>
<dbReference type="HOGENOM" id="CLU_244566_0_0_1"/>
<feature type="domain" description="Dynein heavy chain hydrolytic ATP-binding dynein motor region" evidence="16">
    <location>
        <begin position="1135"/>
        <end position="1275"/>
    </location>
</feature>
<dbReference type="Gene3D" id="1.20.140.100">
    <property type="entry name" value="Dynein heavy chain, N-terminal domain 2"/>
    <property type="match status" value="1"/>
</dbReference>
<dbReference type="InterPro" id="IPR041466">
    <property type="entry name" value="Dynein_AAA5_ext"/>
</dbReference>
<evidence type="ECO:0000259" key="18">
    <source>
        <dbReference type="Pfam" id="PF17852"/>
    </source>
</evidence>
<dbReference type="Gene3D" id="3.20.180.20">
    <property type="entry name" value="Dynein heavy chain, N-terminal domain 2"/>
    <property type="match status" value="1"/>
</dbReference>
<feature type="domain" description="Dynein heavy chain AAA module D4" evidence="17">
    <location>
        <begin position="234"/>
        <end position="293"/>
    </location>
</feature>
<dbReference type="FunFam" id="1.20.58.1120:FF:000012">
    <property type="entry name" value="Dynein, axonemal, heavy chain 2"/>
    <property type="match status" value="1"/>
</dbReference>
<proteinExistence type="inferred from homology"/>
<dbReference type="FunFam" id="1.20.140.100:FF:000006">
    <property type="entry name" value="dynein heavy chain 2, axonemal"/>
    <property type="match status" value="1"/>
</dbReference>
<evidence type="ECO:0000259" key="17">
    <source>
        <dbReference type="Pfam" id="PF12780"/>
    </source>
</evidence>
<evidence type="ECO:0000256" key="1">
    <source>
        <dbReference type="ARBA" id="ARBA00004430"/>
    </source>
</evidence>
<gene>
    <name evidence="19" type="ORF">CGI_10022792</name>
</gene>
<accession>K1R168</accession>
<evidence type="ECO:0000256" key="12">
    <source>
        <dbReference type="ARBA" id="ARBA00023212"/>
    </source>
</evidence>
<feature type="domain" description="Dynein heavy chain linker" evidence="15">
    <location>
        <begin position="410"/>
        <end position="717"/>
    </location>
</feature>
<keyword evidence="13" id="KW-0966">Cell projection</keyword>
<evidence type="ECO:0000256" key="4">
    <source>
        <dbReference type="ARBA" id="ARBA00022701"/>
    </source>
</evidence>
<evidence type="ECO:0000256" key="7">
    <source>
        <dbReference type="ARBA" id="ARBA00022840"/>
    </source>
</evidence>
<dbReference type="GO" id="GO:0051959">
    <property type="term" value="F:dynein light intermediate chain binding"/>
    <property type="evidence" value="ECO:0007669"/>
    <property type="project" value="InterPro"/>
</dbReference>
<dbReference type="Gene3D" id="1.10.8.710">
    <property type="match status" value="1"/>
</dbReference>
<dbReference type="Pfam" id="PF12780">
    <property type="entry name" value="AAA_8"/>
    <property type="match status" value="1"/>
</dbReference>
<evidence type="ECO:0000256" key="13">
    <source>
        <dbReference type="ARBA" id="ARBA00023273"/>
    </source>
</evidence>
<keyword evidence="11" id="KW-0505">Motor protein</keyword>
<evidence type="ECO:0000256" key="3">
    <source>
        <dbReference type="ARBA" id="ARBA00022490"/>
    </source>
</evidence>
<dbReference type="Pfam" id="PF00024">
    <property type="entry name" value="PAN_1"/>
    <property type="match status" value="1"/>
</dbReference>
<dbReference type="SUPFAM" id="SSF52540">
    <property type="entry name" value="P-loop containing nucleoside triphosphate hydrolases"/>
    <property type="match status" value="2"/>
</dbReference>
<organism evidence="19">
    <name type="scientific">Magallana gigas</name>
    <name type="common">Pacific oyster</name>
    <name type="synonym">Crassostrea gigas</name>
    <dbReference type="NCBI Taxonomy" id="29159"/>
    <lineage>
        <taxon>Eukaryota</taxon>
        <taxon>Metazoa</taxon>
        <taxon>Spiralia</taxon>
        <taxon>Lophotrochozoa</taxon>
        <taxon>Mollusca</taxon>
        <taxon>Bivalvia</taxon>
        <taxon>Autobranchia</taxon>
        <taxon>Pteriomorphia</taxon>
        <taxon>Ostreida</taxon>
        <taxon>Ostreoidea</taxon>
        <taxon>Ostreidae</taxon>
        <taxon>Magallana</taxon>
    </lineage>
</organism>
<dbReference type="Pfam" id="PF12775">
    <property type="entry name" value="AAA_7"/>
    <property type="match status" value="1"/>
</dbReference>
<dbReference type="EMBL" id="JH817156">
    <property type="protein sequence ID" value="EKC37209.1"/>
    <property type="molecule type" value="Genomic_DNA"/>
</dbReference>
<dbReference type="SUPFAM" id="SSF57414">
    <property type="entry name" value="Hairpin loop containing domain-like"/>
    <property type="match status" value="1"/>
</dbReference>
<dbReference type="Gene3D" id="1.10.287.2620">
    <property type="match status" value="1"/>
</dbReference>
<keyword evidence="8" id="KW-0243">Dynein</keyword>
<dbReference type="InterPro" id="IPR035699">
    <property type="entry name" value="AAA_6"/>
</dbReference>
<dbReference type="GO" id="GO:0005874">
    <property type="term" value="C:microtubule"/>
    <property type="evidence" value="ECO:0007669"/>
    <property type="project" value="UniProtKB-KW"/>
</dbReference>
<evidence type="ECO:0000256" key="9">
    <source>
        <dbReference type="ARBA" id="ARBA00023054"/>
    </source>
</evidence>
<keyword evidence="10" id="KW-0969">Cilium</keyword>